<gene>
    <name evidence="2" type="ORF">JGI4_00076</name>
    <name evidence="1" type="ORF">JGI8_01597</name>
</gene>
<accession>A0A0P1PAI4</accession>
<accession>A0A0P1M8W1</accession>
<evidence type="ECO:0000313" key="4">
    <source>
        <dbReference type="Proteomes" id="UP000182200"/>
    </source>
</evidence>
<dbReference type="OrthoDB" id="9810488at2"/>
<accession>A0A0P1MC35</accession>
<evidence type="ECO:0000313" key="3">
    <source>
        <dbReference type="Proteomes" id="UP000182011"/>
    </source>
</evidence>
<accession>A0A0P1LG66</accession>
<evidence type="ECO:0000313" key="1">
    <source>
        <dbReference type="EMBL" id="CUS91824.1"/>
    </source>
</evidence>
<dbReference type="EMBL" id="CZVI01000025">
    <property type="protein sequence ID" value="CUS91824.1"/>
    <property type="molecule type" value="Genomic_DNA"/>
</dbReference>
<name>A0A0P1LPU2_9BACT</name>
<dbReference type="STRING" id="1633631.GCA_001442925_00076"/>
<reference evidence="2 3" key="2">
    <citation type="submission" date="2015-11" db="EMBL/GenBank/DDBJ databases">
        <authorList>
            <person name="Zhang Y."/>
            <person name="Guo Z."/>
        </authorList>
    </citation>
    <scope>NUCLEOTIDE SEQUENCE [LARGE SCALE GENOMIC DNA]</scope>
    <source>
        <strain evidence="2">JGI-4</strain>
    </source>
</reference>
<accession>A0A0P1MM44</accession>
<accession>A0A0P1NZ46</accession>
<dbReference type="AlphaFoldDB" id="A0A0P1LPU2"/>
<dbReference type="Proteomes" id="UP000182200">
    <property type="component" value="Unassembled WGS sequence"/>
</dbReference>
<sequence length="137" mass="16131">MPRKLQRIEPKIKYDFILYLSKGYDEVGKQKFLKFVIETTQHFLAFNYELDIDVSVNDREITFEIHGFKSPSSPVSRSGPARFEYNLYDYKDGLYSLTVVKKEKLKNTFAVFIFGDKITLKSEPRKNKFVKLNIIES</sequence>
<proteinExistence type="predicted"/>
<accession>A0A0P1LPU2</accession>
<dbReference type="RefSeq" id="WP_047133737.1">
    <property type="nucleotide sequence ID" value="NZ_CZVI01000025.1"/>
</dbReference>
<dbReference type="EMBL" id="FAOP01000001">
    <property type="protein sequence ID" value="CUU00763.1"/>
    <property type="molecule type" value="Genomic_DNA"/>
</dbReference>
<reference evidence="1 4" key="1">
    <citation type="submission" date="2015-11" db="EMBL/GenBank/DDBJ databases">
        <authorList>
            <person name="Varghese N."/>
        </authorList>
    </citation>
    <scope>NUCLEOTIDE SEQUENCE [LARGE SCALE GENOMIC DNA]</scope>
    <source>
        <strain evidence="1 4">JGI-8</strain>
    </source>
</reference>
<accession>A0A0P1LAI9</accession>
<organism evidence="2 3">
    <name type="scientific">Candidatus Kryptonium thompsonii</name>
    <dbReference type="NCBI Taxonomy" id="1633631"/>
    <lineage>
        <taxon>Bacteria</taxon>
        <taxon>Pseudomonadati</taxon>
        <taxon>Candidatus Kryptoniota</taxon>
        <taxon>Candidatus Kryptonium</taxon>
    </lineage>
</organism>
<evidence type="ECO:0000313" key="2">
    <source>
        <dbReference type="EMBL" id="CUU00763.1"/>
    </source>
</evidence>
<accession>A0A0S4MQF4</accession>
<accession>A0A0P1M0P0</accession>
<keyword evidence="4" id="KW-1185">Reference proteome</keyword>
<protein>
    <submittedName>
        <fullName evidence="2">Uncharacterized protein</fullName>
    </submittedName>
</protein>
<dbReference type="Proteomes" id="UP000182011">
    <property type="component" value="Unassembled WGS sequence"/>
</dbReference>
<accession>A0A0P1M8U4</accession>